<feature type="compositionally biased region" description="Polar residues" evidence="1">
    <location>
        <begin position="721"/>
        <end position="730"/>
    </location>
</feature>
<dbReference type="Pfam" id="PF07714">
    <property type="entry name" value="PK_Tyr_Ser-Thr"/>
    <property type="match status" value="1"/>
</dbReference>
<dbReference type="Proteomes" id="UP000008672">
    <property type="component" value="Unassembled WGS sequence"/>
</dbReference>
<proteinExistence type="predicted"/>
<sequence>MVEFMQRCASYMQGLTRQNACDNLHLVYNSSDTLICNPSMLSLITKGSTDIQLSRLYKNRRKSSESVYSFGYGKFYLSRTKRIGYLACIPIIKETELLQADDEPTFTYCNGPYMTMANSTWNGSRVTVKELNPPTHQSCSKSRLVDLLIVEQENSSKLRHPHLLQLMAVCLSSDLEQIRLVHERVHLGSLYNILHERRSEFPLLHMETIVYMLLQLMDGLIYLHAHGFLHRAFTSHAVQLVAAGITKISNFEYMVESNDGGTPIDHTRIPFPLQLYNWLAPEIIRGKPATVKSDIYSFCTLIQELFTDAAPWYGLEGNAIKDSLAAGQGLAVDARVPKPYYGIVRTGIAIKPQGRTMSLQDIRYVLKNDIKDLALFQQGHTGKSINSEKVNLHPNINIFLGSKSTSRRVPEDLPVENHEDNDNRSRTLIRHTSVSPDKEVQTDVKTLNDRGTQYDTWRTAQEQTEDGKFPKLQKDYSLKLRQGEFSSTGKSKEVGTYILPECLEELTELDHALEKEMKSPEQKDKESVGEPEFYQVMFHKETDTHSGAWVETATEYTTDDDDRMSEVFINEQNQLLRMKKTDKDISEQTSTNTAVAQAISSCVLNFKMSQTLVQQAEETLHDVQKKIDFHLNTAERNAKNGGTFGEQDVQIHCRMLRDIDEDEVDSCVQTSQSKFYLKDDTVSSVAIAPPLRYQPPNLRLHEAHSAADVEHFPEASKMLRQTVSEPTTSSKRIKTRKVESEESDYNSTAEENILILSGENNQSVKDDRSSGSCGNKYTNLASSGDLGATTRVNLLAEENLPQNCAARRQVQQRRMSSIWANEVTEVIEKMTSGLLKVVPPGSEEDSLDTESEDIEELLRQFDSSKDQKKNWPKYHHRHTENKCKAEPPHYGTEEYCTHSAAQEQVQTDTDDSSYLEHTFKSFAGAVYRVRFPTGVFP</sequence>
<dbReference type="GO" id="GO:0007094">
    <property type="term" value="P:mitotic spindle assembly checkpoint signaling"/>
    <property type="evidence" value="ECO:0007669"/>
    <property type="project" value="InterPro"/>
</dbReference>
<dbReference type="GO" id="GO:0000776">
    <property type="term" value="C:kinetochore"/>
    <property type="evidence" value="ECO:0007669"/>
    <property type="project" value="TreeGrafter"/>
</dbReference>
<dbReference type="GO" id="GO:0030496">
    <property type="term" value="C:midbody"/>
    <property type="evidence" value="ECO:0007669"/>
    <property type="project" value="TreeGrafter"/>
</dbReference>
<gene>
    <name evidence="3" type="primary">LOC102346582</name>
</gene>
<dbReference type="PROSITE" id="PS50011">
    <property type="entry name" value="PROTEIN_KINASE_DOM"/>
    <property type="match status" value="1"/>
</dbReference>
<dbReference type="Gene3D" id="1.10.510.10">
    <property type="entry name" value="Transferase(Phosphotransferase) domain 1"/>
    <property type="match status" value="1"/>
</dbReference>
<dbReference type="EMBL" id="AFYH01008250">
    <property type="status" value="NOT_ANNOTATED_CDS"/>
    <property type="molecule type" value="Genomic_DNA"/>
</dbReference>
<name>H2ZWY4_LATCH</name>
<reference evidence="3" key="2">
    <citation type="submission" date="2025-08" db="UniProtKB">
        <authorList>
            <consortium name="Ensembl"/>
        </authorList>
    </citation>
    <scope>IDENTIFICATION</scope>
</reference>
<dbReference type="PANTHER" id="PTHR23060:SF3">
    <property type="entry name" value="TESTIS EXPRESSED 14, INTERCELLULAR BRIDGE FORMING FACTOR"/>
    <property type="match status" value="1"/>
</dbReference>
<dbReference type="Ensembl" id="ENSLACT00000001918.1">
    <property type="protein sequence ID" value="ENSLACP00000001905.1"/>
    <property type="gene ID" value="ENSLACG00000001702.1"/>
</dbReference>
<dbReference type="GO" id="GO:0051306">
    <property type="term" value="P:mitotic sister chromatid separation"/>
    <property type="evidence" value="ECO:0007669"/>
    <property type="project" value="InterPro"/>
</dbReference>
<dbReference type="PANTHER" id="PTHR23060">
    <property type="entry name" value="TESTIS EXPRESSED GENE 14"/>
    <property type="match status" value="1"/>
</dbReference>
<dbReference type="GO" id="GO:0008608">
    <property type="term" value="P:attachment of spindle microtubules to kinetochore"/>
    <property type="evidence" value="ECO:0007669"/>
    <property type="project" value="InterPro"/>
</dbReference>
<organism evidence="3 4">
    <name type="scientific">Latimeria chalumnae</name>
    <name type="common">Coelacanth</name>
    <dbReference type="NCBI Taxonomy" id="7897"/>
    <lineage>
        <taxon>Eukaryota</taxon>
        <taxon>Metazoa</taxon>
        <taxon>Chordata</taxon>
        <taxon>Craniata</taxon>
        <taxon>Vertebrata</taxon>
        <taxon>Euteleostomi</taxon>
        <taxon>Coelacanthiformes</taxon>
        <taxon>Coelacanthidae</taxon>
        <taxon>Latimeria</taxon>
    </lineage>
</organism>
<dbReference type="GO" id="GO:0045171">
    <property type="term" value="C:intercellular bridge"/>
    <property type="evidence" value="ECO:0007669"/>
    <property type="project" value="TreeGrafter"/>
</dbReference>
<dbReference type="FunFam" id="1.10.510.10:FF:000428">
    <property type="entry name" value="inactive serine/threonine-protein kinase TEX14 isoform X1"/>
    <property type="match status" value="1"/>
</dbReference>
<dbReference type="InterPro" id="IPR039339">
    <property type="entry name" value="Tex14"/>
</dbReference>
<evidence type="ECO:0000313" key="3">
    <source>
        <dbReference type="Ensembl" id="ENSLACP00000001905.1"/>
    </source>
</evidence>
<dbReference type="SMART" id="SM00220">
    <property type="entry name" value="S_TKc"/>
    <property type="match status" value="1"/>
</dbReference>
<evidence type="ECO:0000259" key="2">
    <source>
        <dbReference type="PROSITE" id="PS50011"/>
    </source>
</evidence>
<dbReference type="GO" id="GO:0043063">
    <property type="term" value="P:intercellular bridge organization"/>
    <property type="evidence" value="ECO:0007669"/>
    <property type="project" value="InterPro"/>
</dbReference>
<dbReference type="InterPro" id="IPR011009">
    <property type="entry name" value="Kinase-like_dom_sf"/>
</dbReference>
<dbReference type="GO" id="GO:0007140">
    <property type="term" value="P:male meiotic nuclear division"/>
    <property type="evidence" value="ECO:0007669"/>
    <property type="project" value="InterPro"/>
</dbReference>
<keyword evidence="4" id="KW-1185">Reference proteome</keyword>
<dbReference type="HOGENOM" id="CLU_312814_0_0_1"/>
<dbReference type="STRING" id="7897.ENSLACP00000001905"/>
<dbReference type="SUPFAM" id="SSF56112">
    <property type="entry name" value="Protein kinase-like (PK-like)"/>
    <property type="match status" value="1"/>
</dbReference>
<reference evidence="4" key="1">
    <citation type="submission" date="2011-08" db="EMBL/GenBank/DDBJ databases">
        <title>The draft genome of Latimeria chalumnae.</title>
        <authorList>
            <person name="Di Palma F."/>
            <person name="Alfoldi J."/>
            <person name="Johnson J."/>
            <person name="Berlin A."/>
            <person name="Gnerre S."/>
            <person name="Jaffe D."/>
            <person name="MacCallum I."/>
            <person name="Young S."/>
            <person name="Walker B.J."/>
            <person name="Lander E."/>
            <person name="Lindblad-Toh K."/>
        </authorList>
    </citation>
    <scope>NUCLEOTIDE SEQUENCE [LARGE SCALE GENOMIC DNA]</scope>
    <source>
        <strain evidence="4">Wild caught</strain>
    </source>
</reference>
<reference evidence="3" key="3">
    <citation type="submission" date="2025-09" db="UniProtKB">
        <authorList>
            <consortium name="Ensembl"/>
        </authorList>
    </citation>
    <scope>IDENTIFICATION</scope>
</reference>
<dbReference type="OMA" id="SIWANEV"/>
<dbReference type="FunCoup" id="H2ZWY4">
    <property type="interactions" value="92"/>
</dbReference>
<evidence type="ECO:0000313" key="4">
    <source>
        <dbReference type="Proteomes" id="UP000008672"/>
    </source>
</evidence>
<dbReference type="InParanoid" id="H2ZWY4"/>
<dbReference type="eggNOG" id="KOG0192">
    <property type="taxonomic scope" value="Eukaryota"/>
</dbReference>
<dbReference type="GeneTree" id="ENSGT00390000015123"/>
<dbReference type="GO" id="GO:0004672">
    <property type="term" value="F:protein kinase activity"/>
    <property type="evidence" value="ECO:0007669"/>
    <property type="project" value="InterPro"/>
</dbReference>
<protein>
    <submittedName>
        <fullName evidence="3">Testis expressed 14, intercellular bridge forming factor</fullName>
    </submittedName>
</protein>
<evidence type="ECO:0000256" key="1">
    <source>
        <dbReference type="SAM" id="MobiDB-lite"/>
    </source>
</evidence>
<accession>H2ZWY4</accession>
<dbReference type="GO" id="GO:0005524">
    <property type="term" value="F:ATP binding"/>
    <property type="evidence" value="ECO:0007669"/>
    <property type="project" value="InterPro"/>
</dbReference>
<feature type="region of interest" description="Disordered" evidence="1">
    <location>
        <begin position="721"/>
        <end position="776"/>
    </location>
</feature>
<dbReference type="InterPro" id="IPR001245">
    <property type="entry name" value="Ser-Thr/Tyr_kinase_cat_dom"/>
</dbReference>
<dbReference type="AlphaFoldDB" id="H2ZWY4"/>
<feature type="domain" description="Protein kinase" evidence="2">
    <location>
        <begin position="61"/>
        <end position="376"/>
    </location>
</feature>
<dbReference type="InterPro" id="IPR000719">
    <property type="entry name" value="Prot_kinase_dom"/>
</dbReference>
<dbReference type="Bgee" id="ENSLACG00000001702">
    <property type="expression patterns" value="Expressed in chordate pharynx and 3 other cell types or tissues"/>
</dbReference>